<proteinExistence type="predicted"/>
<dbReference type="EMBL" id="JARBHB010000002">
    <property type="protein sequence ID" value="KAJ8893896.1"/>
    <property type="molecule type" value="Genomic_DNA"/>
</dbReference>
<evidence type="ECO:0000313" key="3">
    <source>
        <dbReference type="Proteomes" id="UP001159363"/>
    </source>
</evidence>
<gene>
    <name evidence="2" type="ORF">PR048_006497</name>
</gene>
<sequence>MPILHEAFFATNHEISLVQHSYIGTKIKLDPASELGTFDLGSGKMLVHPGIKVFKTRGNPHAATVTPVSTRKWRSTRQSLQTSKLTEQSGTTLLKFYFQDIPPLRANKAKQVQKFTPKGQRTIFVRTRYNNILHKNYFLLSVANTRDIVVNWDMMVKAASTLGRLVLRHCRTTKSSDRLRMTCHLSTQRRRDHVTMSRDRIKALCRRKSYDSGGRTRSDMSHPTSDRGAYAEGSSVVAVSWDRRKYDKVLIELYRSYEVLWYPKNINYKVKIAKYDALAAISTALDIPKHVVERSGADPEAMSTWTHFRELLFLKDRNTQHASRSTLQEPCEEVEMTFGPLYCFSKSQGLLTCVIALYFQVVCKSLTQYCFVVRSYVNFLLRAQATRRYWVPKAKDSSGNTPNGQDETMVEERGEPGPSLTLRYTSTGCGCAGYGLPGTSGNATSLQDTNSQCSVTSRQTPKFQKKRKMTNPRAEEAFQIMKALWGGRKEKKGTICMWNKSVTSYVNLPTVLQCFYKSFPHLSSGMYFEIVEQDILNVISNDLYESPLAINLNVTPKRSFIDIACTCLYERSRYVVVWQCHVTSRHGVAAAHAMWPRDSVACPSRSSVTATSVAVFEDLYSVNHYPDRRALSLTALPRFRLPIASWWGQPIFPCYHLISMALVGYSWPTFSPEWSGKRKSLPQNVVEKTSPGIPLHQMMGRSHSTPWEPHPRRREITMTQSGHYLGGRAQEGSLDSSLVSRLTGDSSPCSKIGDFIPYIIISSPWFHHYNQAIAPSTTEVLRDLFPVREGCRPWAPTASVLSGPTPRQVVEPRYHLSVQPSRQMPLACAASEIVLPRIHCTLDAGEGIFRSIRNGVGGATWRYPARTGFGTRSGAFTKTHSKRTQEGRQQFPGSEIPDVPQVYIRTQNRRVIRPELSVKKVACASYIESPVTKRNCQGAATLPVHSGYAPDPKNENTPPVVLRTSWTPFRARFKTTPRNTTQPFGANDHDILRKCHDRNFGLELVNL</sequence>
<accession>A0ABQ9IB82</accession>
<feature type="region of interest" description="Disordered" evidence="1">
    <location>
        <begin position="872"/>
        <end position="896"/>
    </location>
</feature>
<feature type="compositionally biased region" description="Basic and acidic residues" evidence="1">
    <location>
        <begin position="209"/>
        <end position="220"/>
    </location>
</feature>
<evidence type="ECO:0000256" key="1">
    <source>
        <dbReference type="SAM" id="MobiDB-lite"/>
    </source>
</evidence>
<keyword evidence="3" id="KW-1185">Reference proteome</keyword>
<name>A0ABQ9IB82_9NEOP</name>
<protein>
    <submittedName>
        <fullName evidence="2">Uncharacterized protein</fullName>
    </submittedName>
</protein>
<reference evidence="2 3" key="1">
    <citation type="submission" date="2023-02" db="EMBL/GenBank/DDBJ databases">
        <title>LHISI_Scaffold_Assembly.</title>
        <authorList>
            <person name="Stuart O.P."/>
            <person name="Cleave R."/>
            <person name="Magrath M.J.L."/>
            <person name="Mikheyev A.S."/>
        </authorList>
    </citation>
    <scope>NUCLEOTIDE SEQUENCE [LARGE SCALE GENOMIC DNA]</scope>
    <source>
        <strain evidence="2">Daus_M_001</strain>
        <tissue evidence="2">Leg muscle</tissue>
    </source>
</reference>
<comment type="caution">
    <text evidence="2">The sequence shown here is derived from an EMBL/GenBank/DDBJ whole genome shotgun (WGS) entry which is preliminary data.</text>
</comment>
<feature type="region of interest" description="Disordered" evidence="1">
    <location>
        <begin position="393"/>
        <end position="417"/>
    </location>
</feature>
<dbReference type="Proteomes" id="UP001159363">
    <property type="component" value="Chromosome 2"/>
</dbReference>
<organism evidence="2 3">
    <name type="scientific">Dryococelus australis</name>
    <dbReference type="NCBI Taxonomy" id="614101"/>
    <lineage>
        <taxon>Eukaryota</taxon>
        <taxon>Metazoa</taxon>
        <taxon>Ecdysozoa</taxon>
        <taxon>Arthropoda</taxon>
        <taxon>Hexapoda</taxon>
        <taxon>Insecta</taxon>
        <taxon>Pterygota</taxon>
        <taxon>Neoptera</taxon>
        <taxon>Polyneoptera</taxon>
        <taxon>Phasmatodea</taxon>
        <taxon>Verophasmatodea</taxon>
        <taxon>Anareolatae</taxon>
        <taxon>Phasmatidae</taxon>
        <taxon>Eurycanthinae</taxon>
        <taxon>Dryococelus</taxon>
    </lineage>
</organism>
<feature type="region of interest" description="Disordered" evidence="1">
    <location>
        <begin position="209"/>
        <end position="229"/>
    </location>
</feature>
<feature type="compositionally biased region" description="Polar residues" evidence="1">
    <location>
        <begin position="397"/>
        <end position="406"/>
    </location>
</feature>
<evidence type="ECO:0000313" key="2">
    <source>
        <dbReference type="EMBL" id="KAJ8893896.1"/>
    </source>
</evidence>